<keyword evidence="1" id="KW-0472">Membrane</keyword>
<reference evidence="2" key="1">
    <citation type="submission" date="2022-07" db="EMBL/GenBank/DDBJ databases">
        <title>Genome analysis of Parmales, a sister group of diatoms, reveals the evolutionary specialization of diatoms from phago-mixotrophs to photoautotrophs.</title>
        <authorList>
            <person name="Ban H."/>
            <person name="Sato S."/>
            <person name="Yoshikawa S."/>
            <person name="Kazumasa Y."/>
            <person name="Nakamura Y."/>
            <person name="Ichinomiya M."/>
            <person name="Saitoh K."/>
            <person name="Sato N."/>
            <person name="Blanc-Mathieu R."/>
            <person name="Endo H."/>
            <person name="Kuwata A."/>
            <person name="Ogata H."/>
        </authorList>
    </citation>
    <scope>NUCLEOTIDE SEQUENCE</scope>
</reference>
<proteinExistence type="predicted"/>
<sequence length="199" mass="21799">MLPNSPTSPHLQTRHLVVQEEGGKGDVVKPASREFGSLPLLFMELLFLPYPCFSSVPVDPNIPHFLSNTFFSLFTPLLSLLLFVGDPFLLLILLVKLSKIQNSPPPSPPSRRVTPDPPCPLGTTLWDAAARAPSWFSQPSLFIFPSTSSASPSAVTVLPFKSRNFIRLWCLFSPLTPPPPRLKRASLKCPTTTIGATPI</sequence>
<evidence type="ECO:0000313" key="3">
    <source>
        <dbReference type="Proteomes" id="UP001165082"/>
    </source>
</evidence>
<protein>
    <submittedName>
        <fullName evidence="2">Uncharacterized protein</fullName>
    </submittedName>
</protein>
<comment type="caution">
    <text evidence="2">The sequence shown here is derived from an EMBL/GenBank/DDBJ whole genome shotgun (WGS) entry which is preliminary data.</text>
</comment>
<feature type="transmembrane region" description="Helical" evidence="1">
    <location>
        <begin position="70"/>
        <end position="95"/>
    </location>
</feature>
<keyword evidence="1" id="KW-1133">Transmembrane helix</keyword>
<keyword evidence="3" id="KW-1185">Reference proteome</keyword>
<evidence type="ECO:0000256" key="1">
    <source>
        <dbReference type="SAM" id="Phobius"/>
    </source>
</evidence>
<accession>A0A9W7FU84</accession>
<dbReference type="Proteomes" id="UP001165082">
    <property type="component" value="Unassembled WGS sequence"/>
</dbReference>
<name>A0A9W7FU84_9STRA</name>
<evidence type="ECO:0000313" key="2">
    <source>
        <dbReference type="EMBL" id="GMI20242.1"/>
    </source>
</evidence>
<gene>
    <name evidence="2" type="ORF">TrRE_jg6581</name>
</gene>
<dbReference type="EMBL" id="BRXZ01006791">
    <property type="protein sequence ID" value="GMI20242.1"/>
    <property type="molecule type" value="Genomic_DNA"/>
</dbReference>
<dbReference type="AlphaFoldDB" id="A0A9W7FU84"/>
<keyword evidence="1" id="KW-0812">Transmembrane</keyword>
<organism evidence="2 3">
    <name type="scientific">Triparma retinervis</name>
    <dbReference type="NCBI Taxonomy" id="2557542"/>
    <lineage>
        <taxon>Eukaryota</taxon>
        <taxon>Sar</taxon>
        <taxon>Stramenopiles</taxon>
        <taxon>Ochrophyta</taxon>
        <taxon>Bolidophyceae</taxon>
        <taxon>Parmales</taxon>
        <taxon>Triparmaceae</taxon>
        <taxon>Triparma</taxon>
    </lineage>
</organism>